<dbReference type="GO" id="GO:0000156">
    <property type="term" value="F:phosphorelay response regulator activity"/>
    <property type="evidence" value="ECO:0007669"/>
    <property type="project" value="TreeGrafter"/>
</dbReference>
<dbReference type="SUPFAM" id="SSF52172">
    <property type="entry name" value="CheY-like"/>
    <property type="match status" value="1"/>
</dbReference>
<evidence type="ECO:0000313" key="6">
    <source>
        <dbReference type="EMBL" id="AGW14762.1"/>
    </source>
</evidence>
<dbReference type="CDD" id="cd00156">
    <property type="entry name" value="REC"/>
    <property type="match status" value="1"/>
</dbReference>
<dbReference type="SMART" id="SM00448">
    <property type="entry name" value="REC"/>
    <property type="match status" value="1"/>
</dbReference>
<keyword evidence="3" id="KW-0238">DNA-binding</keyword>
<dbReference type="GO" id="GO:0000976">
    <property type="term" value="F:transcription cis-regulatory region binding"/>
    <property type="evidence" value="ECO:0007669"/>
    <property type="project" value="TreeGrafter"/>
</dbReference>
<dbReference type="RefSeq" id="WP_021761837.1">
    <property type="nucleotide sequence ID" value="NC_022444.1"/>
</dbReference>
<dbReference type="GO" id="GO:0006355">
    <property type="term" value="P:regulation of DNA-templated transcription"/>
    <property type="evidence" value="ECO:0007669"/>
    <property type="project" value="TreeGrafter"/>
</dbReference>
<protein>
    <submittedName>
        <fullName evidence="6">Putative response regulator receiver protein</fullName>
    </submittedName>
</protein>
<reference evidence="6 7" key="1">
    <citation type="journal article" date="2013" name="J. Bacteriol.">
        <title>Roles of HynAB and Ech, the only two hydrogenases found in the model sulfate reducer Desulfovibrio gigas.</title>
        <authorList>
            <person name="Morais-Silva F.O."/>
            <person name="Santos C.I."/>
            <person name="Rodrigues R."/>
            <person name="Pereira I.A."/>
            <person name="Rodrigues-Pousada C."/>
        </authorList>
    </citation>
    <scope>NUCLEOTIDE SEQUENCE [LARGE SCALE GENOMIC DNA]</scope>
    <source>
        <strain evidence="7">ATCC 19364 / DSM 1382 / NCIMB 9332 / VKM B-1759</strain>
    </source>
</reference>
<feature type="domain" description="Response regulatory" evidence="5">
    <location>
        <begin position="5"/>
        <end position="119"/>
    </location>
</feature>
<keyword evidence="7" id="KW-1185">Reference proteome</keyword>
<dbReference type="PANTHER" id="PTHR48111">
    <property type="entry name" value="REGULATOR OF RPOS"/>
    <property type="match status" value="1"/>
</dbReference>
<dbReference type="PATRIC" id="fig|1121448.10.peg.3003"/>
<evidence type="ECO:0000256" key="4">
    <source>
        <dbReference type="PROSITE-ProRule" id="PRU00169"/>
    </source>
</evidence>
<dbReference type="HOGENOM" id="CLU_000445_69_8_7"/>
<evidence type="ECO:0000259" key="5">
    <source>
        <dbReference type="PROSITE" id="PS50110"/>
    </source>
</evidence>
<dbReference type="InterPro" id="IPR039420">
    <property type="entry name" value="WalR-like"/>
</dbReference>
<sequence>MAPVNVLIIDDEEEFVSLIVKRLGKRGLSAAGVTSGRKGLEHLEAHTVDVVILDVMMPDLNGLDTLKEIKKRHPTVEVIMLTGHGSVKTGLEGMSYGAFDYVLKPYNIDELLQKIHIAAERKALRGE</sequence>
<gene>
    <name evidence="6" type="ORF">DGI_3044</name>
</gene>
<dbReference type="GO" id="GO:0032993">
    <property type="term" value="C:protein-DNA complex"/>
    <property type="evidence" value="ECO:0007669"/>
    <property type="project" value="TreeGrafter"/>
</dbReference>
<organism evidence="6 7">
    <name type="scientific">Megalodesulfovibrio gigas (strain ATCC 19364 / DSM 1382 / NCIMB 9332 / VKM B-1759)</name>
    <name type="common">Desulfovibrio gigas</name>
    <dbReference type="NCBI Taxonomy" id="1121448"/>
    <lineage>
        <taxon>Bacteria</taxon>
        <taxon>Pseudomonadati</taxon>
        <taxon>Thermodesulfobacteriota</taxon>
        <taxon>Desulfovibrionia</taxon>
        <taxon>Desulfovibrionales</taxon>
        <taxon>Desulfovibrionaceae</taxon>
        <taxon>Megalodesulfovibrio</taxon>
    </lineage>
</organism>
<dbReference type="InterPro" id="IPR011006">
    <property type="entry name" value="CheY-like_superfamily"/>
</dbReference>
<evidence type="ECO:0000256" key="1">
    <source>
        <dbReference type="ARBA" id="ARBA00022553"/>
    </source>
</evidence>
<dbReference type="Pfam" id="PF00072">
    <property type="entry name" value="Response_reg"/>
    <property type="match status" value="1"/>
</dbReference>
<reference evidence="7" key="2">
    <citation type="submission" date="2013-07" db="EMBL/GenBank/DDBJ databases">
        <authorList>
            <person name="Morais-Silva F.O."/>
            <person name="Rezende A.M."/>
            <person name="Pimentel C."/>
            <person name="Resende D.M."/>
            <person name="Santos C.I."/>
            <person name="Clemente C."/>
            <person name="de Oliveira L.M."/>
            <person name="da Silva S.M."/>
            <person name="Costa D.A."/>
            <person name="Varela-Raposo A."/>
            <person name="Horacio E.C.A."/>
            <person name="Matos M."/>
            <person name="Flores O."/>
            <person name="Ruiz J.C."/>
            <person name="Rodrigues-Pousada C."/>
        </authorList>
    </citation>
    <scope>NUCLEOTIDE SEQUENCE [LARGE SCALE GENOMIC DNA]</scope>
    <source>
        <strain evidence="7">ATCC 19364 / DSM 1382 / NCIMB 9332 / VKM B-1759</strain>
    </source>
</reference>
<dbReference type="STRING" id="1121448.DGI_3044"/>
<dbReference type="PANTHER" id="PTHR48111:SF40">
    <property type="entry name" value="PHOSPHATE REGULON TRANSCRIPTIONAL REGULATORY PROTEIN PHOB"/>
    <property type="match status" value="1"/>
</dbReference>
<dbReference type="AlphaFoldDB" id="T2GFQ7"/>
<dbReference type="KEGG" id="dgg:DGI_3044"/>
<dbReference type="InterPro" id="IPR001789">
    <property type="entry name" value="Sig_transdc_resp-reg_receiver"/>
</dbReference>
<accession>T2GFQ7</accession>
<dbReference type="eggNOG" id="COG2204">
    <property type="taxonomic scope" value="Bacteria"/>
</dbReference>
<keyword evidence="1 4" id="KW-0597">Phosphoprotein</keyword>
<dbReference type="OrthoDB" id="9800029at2"/>
<dbReference type="Gene3D" id="3.40.50.2300">
    <property type="match status" value="1"/>
</dbReference>
<evidence type="ECO:0000256" key="3">
    <source>
        <dbReference type="ARBA" id="ARBA00023125"/>
    </source>
</evidence>
<keyword evidence="2" id="KW-0902">Two-component regulatory system</keyword>
<dbReference type="Proteomes" id="UP000016587">
    <property type="component" value="Chromosome"/>
</dbReference>
<dbReference type="PROSITE" id="PS50110">
    <property type="entry name" value="RESPONSE_REGULATORY"/>
    <property type="match status" value="1"/>
</dbReference>
<dbReference type="EMBL" id="CP006585">
    <property type="protein sequence ID" value="AGW14762.1"/>
    <property type="molecule type" value="Genomic_DNA"/>
</dbReference>
<proteinExistence type="predicted"/>
<evidence type="ECO:0000313" key="7">
    <source>
        <dbReference type="Proteomes" id="UP000016587"/>
    </source>
</evidence>
<name>T2GFQ7_MEGG1</name>
<evidence type="ECO:0000256" key="2">
    <source>
        <dbReference type="ARBA" id="ARBA00023012"/>
    </source>
</evidence>
<dbReference type="GO" id="GO:0005829">
    <property type="term" value="C:cytosol"/>
    <property type="evidence" value="ECO:0007669"/>
    <property type="project" value="TreeGrafter"/>
</dbReference>
<feature type="modified residue" description="4-aspartylphosphate" evidence="4">
    <location>
        <position position="54"/>
    </location>
</feature>